<feature type="domain" description="HD Cas3-type" evidence="9">
    <location>
        <begin position="102"/>
        <end position="330"/>
    </location>
</feature>
<keyword evidence="4" id="KW-0547">Nucleotide-binding</keyword>
<dbReference type="AlphaFoldDB" id="A0A317CD61"/>
<dbReference type="EMBL" id="QGKM01000037">
    <property type="protein sequence ID" value="PWQ96478.1"/>
    <property type="molecule type" value="Genomic_DNA"/>
</dbReference>
<evidence type="ECO:0000259" key="9">
    <source>
        <dbReference type="PROSITE" id="PS51643"/>
    </source>
</evidence>
<name>A0A317CD61_9GAMM</name>
<keyword evidence="3" id="KW-0479">Metal-binding</keyword>
<keyword evidence="6" id="KW-0347">Helicase</keyword>
<dbReference type="Proteomes" id="UP000245539">
    <property type="component" value="Unassembled WGS sequence"/>
</dbReference>
<dbReference type="NCBIfam" id="TIGR02562">
    <property type="entry name" value="cas3_yersinia"/>
    <property type="match status" value="1"/>
</dbReference>
<organism evidence="10 11">
    <name type="scientific">Leucothrix pacifica</name>
    <dbReference type="NCBI Taxonomy" id="1247513"/>
    <lineage>
        <taxon>Bacteria</taxon>
        <taxon>Pseudomonadati</taxon>
        <taxon>Pseudomonadota</taxon>
        <taxon>Gammaproteobacteria</taxon>
        <taxon>Thiotrichales</taxon>
        <taxon>Thiotrichaceae</taxon>
        <taxon>Leucothrix</taxon>
    </lineage>
</organism>
<proteinExistence type="inferred from homology"/>
<keyword evidence="5" id="KW-0378">Hydrolase</keyword>
<dbReference type="GO" id="GO:0004386">
    <property type="term" value="F:helicase activity"/>
    <property type="evidence" value="ECO:0007669"/>
    <property type="project" value="UniProtKB-KW"/>
</dbReference>
<dbReference type="Pfam" id="PF22590">
    <property type="entry name" value="Cas3-like_C_2"/>
    <property type="match status" value="1"/>
</dbReference>
<evidence type="ECO:0000313" key="10">
    <source>
        <dbReference type="EMBL" id="PWQ96478.1"/>
    </source>
</evidence>
<dbReference type="InterPro" id="IPR027417">
    <property type="entry name" value="P-loop_NTPase"/>
</dbReference>
<protein>
    <submittedName>
        <fullName evidence="10">Type I-F CRISPR-associated helicase Cas3</fullName>
    </submittedName>
</protein>
<keyword evidence="7" id="KW-0067">ATP-binding</keyword>
<evidence type="ECO:0000256" key="6">
    <source>
        <dbReference type="ARBA" id="ARBA00022806"/>
    </source>
</evidence>
<keyword evidence="8" id="KW-0051">Antiviral defense</keyword>
<evidence type="ECO:0000256" key="8">
    <source>
        <dbReference type="ARBA" id="ARBA00023118"/>
    </source>
</evidence>
<sequence>MMVTFVSQCEKKALPKTRRVLDAFANRIGNRTWQTVITLEGLEAVKKLLRKTASKNTAVSCHWIRSRSRSELVWVVGNRGKFNAQGIVPVNATETDISQFQDNSQWQTINVIHYAAVIAGLFHDFGKANQLFQQKIDPNIQTSVFEPYRHEWVSLRLFQAFVGKQTDSEWLEKLSEVGQECVDDLFRDGIDGEVDSDNHPILRLPSFARLVVWIILSHHRLPLVPAWKDEVSSASFKYVDEWLAQNFGAIWNSYKCQEEDQQARLKENWAFPNKALPYNSTKWRSHACIIASEAKEALGLLESGVSLDFINDHLFTSHLARLSMMLADHYYSSQKQVTTKWRGDSYNVYANTYGKHDVKSGFKQQLDEHLIGVAYHSGRITKSLPKLSSSLRQLGNNNFLTNPVSKKNKAGFGWQDKAVKLAKKIGKDTLNNGFFGINMASTGKGKTIANAKIMYALGEEAERIRFSVAMGLRTLTLQTGREFQDKKGMALNSEEVAIAVGGTAVKQLFEYNQASEQVSNQYAESGSESEGEVLDDEFYVDYTGELYKHSLSTWTKQNDRLDKLLCAPVLVCTIDHLIPATEGTKGGKQIGPMLRLLTGDLILDEPDDFGLEDLPALCRLVHWAAMLGSKVLLSTATMPPALSSALFESYKSGWAQYAKANLATWDGNICCAWFDEFATSDVDKRMVADAAIFKKQHSRFVSQRTKKLLSQKVINRLGELAIVETDSETSTINSLSSVIFENILKLHQRHHVSDGKRNVSIGLVRMANINPLVEVAKALLKLDAPEDTRIHYCVYHSRYPLAIRSHIERKLDKILKRKDSDSLWQADSEVGRVLGDLPETNHVFVVLASPVAEVGRDHDYDWAIAEPSSMRSIIQLAGRLLRHRTEAQPTTPNIVLLNKNLKALKGNKICFEKPGFEMESIKLSSHDLKECLHESQYSKITATPRITLPDTKDYTPTDKNEYVNLSALEHKALAWQLFTGDKHAKIWWDKQPYWCGEVQRQQRFRQSNNDEAYYLYVDDEYKTPYWCWLNEESYPPKLGEPSSISISTQKGLMHGNNSHFWFDLSPLAIYSELADAFGFDLTEVSRNFGELRVTEYEKKDRDEYFYHDNLGLYQELDNQ</sequence>
<dbReference type="InterPro" id="IPR038257">
    <property type="entry name" value="CRISPR-assoc_Cas3_HD_sf"/>
</dbReference>
<comment type="similarity">
    <text evidence="1">In the N-terminal section; belongs to the CRISPR-associated nuclease Cas3-HD family.</text>
</comment>
<dbReference type="InterPro" id="IPR013395">
    <property type="entry name" value="CRISPR-assoc_Cas3_yers"/>
</dbReference>
<dbReference type="SUPFAM" id="SSF52540">
    <property type="entry name" value="P-loop containing nucleoside triphosphate hydrolases"/>
    <property type="match status" value="1"/>
</dbReference>
<evidence type="ECO:0000256" key="2">
    <source>
        <dbReference type="ARBA" id="ARBA00009046"/>
    </source>
</evidence>
<comment type="caution">
    <text evidence="10">The sequence shown here is derived from an EMBL/GenBank/DDBJ whole genome shotgun (WGS) entry which is preliminary data.</text>
</comment>
<evidence type="ECO:0000313" key="11">
    <source>
        <dbReference type="Proteomes" id="UP000245539"/>
    </source>
</evidence>
<evidence type="ECO:0000256" key="3">
    <source>
        <dbReference type="ARBA" id="ARBA00022723"/>
    </source>
</evidence>
<evidence type="ECO:0000256" key="7">
    <source>
        <dbReference type="ARBA" id="ARBA00022840"/>
    </source>
</evidence>
<dbReference type="InterPro" id="IPR054712">
    <property type="entry name" value="Cas3-like_dom"/>
</dbReference>
<dbReference type="PROSITE" id="PS51643">
    <property type="entry name" value="HD_CAS3"/>
    <property type="match status" value="1"/>
</dbReference>
<dbReference type="RefSeq" id="WP_109838094.1">
    <property type="nucleotide sequence ID" value="NZ_QGKM01000037.1"/>
</dbReference>
<dbReference type="InterPro" id="IPR048823">
    <property type="entry name" value="Cas3_I-F_Cas2"/>
</dbReference>
<dbReference type="GO" id="GO:0005524">
    <property type="term" value="F:ATP binding"/>
    <property type="evidence" value="ECO:0007669"/>
    <property type="project" value="UniProtKB-KW"/>
</dbReference>
<gene>
    <name evidence="10" type="primary">cas3f</name>
    <name evidence="10" type="ORF">DKW60_13045</name>
</gene>
<evidence type="ECO:0000256" key="1">
    <source>
        <dbReference type="ARBA" id="ARBA00006847"/>
    </source>
</evidence>
<dbReference type="OrthoDB" id="220028at2"/>
<evidence type="ECO:0000256" key="5">
    <source>
        <dbReference type="ARBA" id="ARBA00022801"/>
    </source>
</evidence>
<dbReference type="GO" id="GO:0051607">
    <property type="term" value="P:defense response to virus"/>
    <property type="evidence" value="ECO:0007669"/>
    <property type="project" value="UniProtKB-KW"/>
</dbReference>
<dbReference type="Gene3D" id="1.10.3210.30">
    <property type="match status" value="1"/>
</dbReference>
<dbReference type="GO" id="GO:0016787">
    <property type="term" value="F:hydrolase activity"/>
    <property type="evidence" value="ECO:0007669"/>
    <property type="project" value="UniProtKB-KW"/>
</dbReference>
<dbReference type="InterPro" id="IPR006483">
    <property type="entry name" value="CRISPR-assoc_Cas3_HD"/>
</dbReference>
<keyword evidence="11" id="KW-1185">Reference proteome</keyword>
<evidence type="ECO:0000256" key="4">
    <source>
        <dbReference type="ARBA" id="ARBA00022741"/>
    </source>
</evidence>
<accession>A0A317CD61</accession>
<dbReference type="Pfam" id="PF21384">
    <property type="entry name" value="Cas3_I-F_Cas2"/>
    <property type="match status" value="1"/>
</dbReference>
<comment type="similarity">
    <text evidence="2">In the central section; belongs to the CRISPR-associated helicase Cas3 family.</text>
</comment>
<reference evidence="10 11" key="1">
    <citation type="submission" date="2018-05" db="EMBL/GenBank/DDBJ databases">
        <title>Leucothrix arctica sp. nov., isolated from Arctic seawater.</title>
        <authorList>
            <person name="Choi A."/>
            <person name="Baek K."/>
        </authorList>
    </citation>
    <scope>NUCLEOTIDE SEQUENCE [LARGE SCALE GENOMIC DNA]</scope>
    <source>
        <strain evidence="10 11">JCM 18388</strain>
    </source>
</reference>
<dbReference type="GO" id="GO:0046872">
    <property type="term" value="F:metal ion binding"/>
    <property type="evidence" value="ECO:0007669"/>
    <property type="project" value="UniProtKB-KW"/>
</dbReference>